<evidence type="ECO:0000259" key="2">
    <source>
        <dbReference type="Pfam" id="PF13629"/>
    </source>
</evidence>
<dbReference type="InterPro" id="IPR032789">
    <property type="entry name" value="T2SS-T3SS_pil_N"/>
</dbReference>
<evidence type="ECO:0000313" key="3">
    <source>
        <dbReference type="EMBL" id="RYB07673.1"/>
    </source>
</evidence>
<dbReference type="OrthoDB" id="9815749at2"/>
<keyword evidence="4" id="KW-1185">Reference proteome</keyword>
<feature type="chain" id="PRO_5020994885" evidence="1">
    <location>
        <begin position="45"/>
        <end position="179"/>
    </location>
</feature>
<reference evidence="3 4" key="2">
    <citation type="submission" date="2019-02" db="EMBL/GenBank/DDBJ databases">
        <title>'Lichenibacterium ramalinii' gen. nov. sp. nov., 'Lichenibacterium minor' gen. nov. sp. nov.</title>
        <authorList>
            <person name="Pankratov T."/>
        </authorList>
    </citation>
    <scope>NUCLEOTIDE SEQUENCE [LARGE SCALE GENOMIC DNA]</scope>
    <source>
        <strain evidence="3 4">RmlP001</strain>
    </source>
</reference>
<evidence type="ECO:0000256" key="1">
    <source>
        <dbReference type="SAM" id="SignalP"/>
    </source>
</evidence>
<proteinExistence type="predicted"/>
<name>A0A4Q2RK76_9HYPH</name>
<gene>
    <name evidence="3" type="ORF">D3272_00630</name>
</gene>
<feature type="domain" description="Pilus formation protein N-terminal" evidence="2">
    <location>
        <begin position="46"/>
        <end position="116"/>
    </location>
</feature>
<sequence length="179" mass="18886">MDSDRRTSAMRPARIPPSMGRRRPRALLALAFGALLAGASAAQAQETALTVLLDRAQIMAYPPTTATIIVGNPIIADVTMLRNTGQVILTGKGFGDTNLLFLDGHGAILQEARIRVRESPSVMVVQRGVDRETFACHPRCEPTVALGDSTAFLQRTIGDIQARNAQATGAAAATGGGQH</sequence>
<dbReference type="AlphaFoldDB" id="A0A4Q2RK76"/>
<dbReference type="Proteomes" id="UP000289411">
    <property type="component" value="Unassembled WGS sequence"/>
</dbReference>
<dbReference type="EMBL" id="QYBC01000001">
    <property type="protein sequence ID" value="RYB07673.1"/>
    <property type="molecule type" value="Genomic_DNA"/>
</dbReference>
<dbReference type="Pfam" id="PF13629">
    <property type="entry name" value="T2SS-T3SS_pil_N"/>
    <property type="match status" value="1"/>
</dbReference>
<comment type="caution">
    <text evidence="3">The sequence shown here is derived from an EMBL/GenBank/DDBJ whole genome shotgun (WGS) entry which is preliminary data.</text>
</comment>
<evidence type="ECO:0000313" key="4">
    <source>
        <dbReference type="Proteomes" id="UP000289411"/>
    </source>
</evidence>
<accession>A0A4Q2RK76</accession>
<reference evidence="3 4" key="1">
    <citation type="submission" date="2018-09" db="EMBL/GenBank/DDBJ databases">
        <authorList>
            <person name="Grouzdev D.S."/>
            <person name="Krutkina M.S."/>
        </authorList>
    </citation>
    <scope>NUCLEOTIDE SEQUENCE [LARGE SCALE GENOMIC DNA]</scope>
    <source>
        <strain evidence="3 4">RmlP001</strain>
    </source>
</reference>
<organism evidence="3 4">
    <name type="scientific">Lichenibacterium ramalinae</name>
    <dbReference type="NCBI Taxonomy" id="2316527"/>
    <lineage>
        <taxon>Bacteria</taxon>
        <taxon>Pseudomonadati</taxon>
        <taxon>Pseudomonadota</taxon>
        <taxon>Alphaproteobacteria</taxon>
        <taxon>Hyphomicrobiales</taxon>
        <taxon>Lichenihabitantaceae</taxon>
        <taxon>Lichenibacterium</taxon>
    </lineage>
</organism>
<keyword evidence="1" id="KW-0732">Signal</keyword>
<feature type="signal peptide" evidence="1">
    <location>
        <begin position="1"/>
        <end position="44"/>
    </location>
</feature>
<protein>
    <submittedName>
        <fullName evidence="3">Pilus assembly protein</fullName>
    </submittedName>
</protein>